<dbReference type="InParanoid" id="A0A2N3MYT2"/>
<protein>
    <submittedName>
        <fullName evidence="1">Uncharacterized protein</fullName>
    </submittedName>
</protein>
<dbReference type="InterPro" id="IPR018803">
    <property type="entry name" value="Ish1/Msc1-like"/>
</dbReference>
<dbReference type="Proteomes" id="UP000233524">
    <property type="component" value="Unassembled WGS sequence"/>
</dbReference>
<comment type="caution">
    <text evidence="1">The sequence shown here is derived from an EMBL/GenBank/DDBJ whole genome shotgun (WGS) entry which is preliminary data.</text>
</comment>
<dbReference type="EMBL" id="NLAX01001623">
    <property type="protein sequence ID" value="PKS05315.1"/>
    <property type="molecule type" value="Genomic_DNA"/>
</dbReference>
<accession>A0A2N3MYT2</accession>
<dbReference type="Pfam" id="PF10281">
    <property type="entry name" value="Ish1"/>
    <property type="match status" value="1"/>
</dbReference>
<evidence type="ECO:0000313" key="2">
    <source>
        <dbReference type="Proteomes" id="UP000233524"/>
    </source>
</evidence>
<name>A0A2N3MYT2_9PEZI</name>
<gene>
    <name evidence="1" type="ORF">jhhlp_008688</name>
</gene>
<dbReference type="OrthoDB" id="5341873at2759"/>
<organism evidence="1 2">
    <name type="scientific">Lomentospora prolificans</name>
    <dbReference type="NCBI Taxonomy" id="41688"/>
    <lineage>
        <taxon>Eukaryota</taxon>
        <taxon>Fungi</taxon>
        <taxon>Dikarya</taxon>
        <taxon>Ascomycota</taxon>
        <taxon>Pezizomycotina</taxon>
        <taxon>Sordariomycetes</taxon>
        <taxon>Hypocreomycetidae</taxon>
        <taxon>Microascales</taxon>
        <taxon>Microascaceae</taxon>
        <taxon>Lomentospora</taxon>
    </lineage>
</organism>
<dbReference type="VEuPathDB" id="FungiDB:jhhlp_008688"/>
<sequence length="96" mass="10551">MTPLDNAMKSKVRASLFLPGNPGSEPFGGVITAVAAWSIWGGDMFPAQADPTGNPDGWSTEEMRRWLKNRNLMPAASATREELLERIKANMRHPAK</sequence>
<evidence type="ECO:0000313" key="1">
    <source>
        <dbReference type="EMBL" id="PKS05315.1"/>
    </source>
</evidence>
<reference evidence="1 2" key="1">
    <citation type="journal article" date="2017" name="G3 (Bethesda)">
        <title>First Draft Genome Sequence of the Pathogenic Fungus Lomentospora prolificans (Formerly Scedosporium prolificans).</title>
        <authorList>
            <person name="Luo R."/>
            <person name="Zimin A."/>
            <person name="Workman R."/>
            <person name="Fan Y."/>
            <person name="Pertea G."/>
            <person name="Grossman N."/>
            <person name="Wear M.P."/>
            <person name="Jia B."/>
            <person name="Miller H."/>
            <person name="Casadevall A."/>
            <person name="Timp W."/>
            <person name="Zhang S.X."/>
            <person name="Salzberg S.L."/>
        </authorList>
    </citation>
    <scope>NUCLEOTIDE SEQUENCE [LARGE SCALE GENOMIC DNA]</scope>
    <source>
        <strain evidence="1 2">JHH-5317</strain>
    </source>
</reference>
<dbReference type="AlphaFoldDB" id="A0A2N3MYT2"/>
<keyword evidence="2" id="KW-1185">Reference proteome</keyword>
<proteinExistence type="predicted"/>